<dbReference type="RefSeq" id="YP_007379005.1">
    <property type="nucleotide sequence ID" value="NC_020158.1"/>
</dbReference>
<dbReference type="EMBL" id="KC117377">
    <property type="protein sequence ID" value="AGC34469.1"/>
    <property type="molecule type" value="Genomic_DNA"/>
</dbReference>
<dbReference type="OrthoDB" id="5343at10239"/>
<evidence type="ECO:0000313" key="1">
    <source>
        <dbReference type="EMBL" id="AGC34469.1"/>
    </source>
</evidence>
<dbReference type="KEGG" id="vg:14477341"/>
<keyword evidence="2" id="KW-1185">Reference proteome</keyword>
<reference evidence="1 2" key="1">
    <citation type="journal article" date="2013" name="J. Virol.">
        <title>Insights into head-tailed viruses infecting extremely halophilic archaea.</title>
        <authorList>
            <person name="Pietila M.K."/>
            <person name="Laurinmaki P."/>
            <person name="Russell D.A."/>
            <person name="Ko C.C."/>
            <person name="Jacobs-Sera D."/>
            <person name="Butcher S.J."/>
            <person name="Bamford D.H."/>
            <person name="Hendrix R.W."/>
        </authorList>
    </citation>
    <scope>NUCLEOTIDE SEQUENCE [LARGE SCALE GENOMIC DNA]</scope>
</reference>
<name>L7TGX9_9CAUD</name>
<organism evidence="1 2">
    <name type="scientific">Haloarcula vallismortis tailed virus 1</name>
    <dbReference type="NCBI Taxonomy" id="1262528"/>
    <lineage>
        <taxon>Viruses</taxon>
        <taxon>Duplodnaviria</taxon>
        <taxon>Heunggongvirae</taxon>
        <taxon>Uroviricota</taxon>
        <taxon>Caudoviricetes</taxon>
        <taxon>Thumleimavirales</taxon>
        <taxon>Druskaviridae</taxon>
        <taxon>Tredecimvirus</taxon>
        <taxon>Tredecimvirus thailandense</taxon>
        <taxon>Tredecimvirus HVTV1</taxon>
    </lineage>
</organism>
<gene>
    <name evidence="1" type="primary">100</name>
    <name evidence="1" type="ORF">HVTV1_100</name>
</gene>
<proteinExistence type="predicted"/>
<protein>
    <submittedName>
        <fullName evidence="1">Uncharacterized protein</fullName>
    </submittedName>
</protein>
<evidence type="ECO:0000313" key="2">
    <source>
        <dbReference type="Proteomes" id="UP000011137"/>
    </source>
</evidence>
<sequence>MDPVQKLLYGKFPRRVGNPVQWPVHSESELDAVIEECEGERNLYATISHFDLTEGGGVVSDKISIDLDSPMKEAAFPRTERDDEKVMLMREDEDLADEVLGEVCEDARKIAKQAEREQIPVVGVFSGFGIHIHLLHQEQLQARQHLATTVRRYLDILDLNTLDIQLIGDVQRILRIPNVRRVYVDSERGESITEDTHTMACNLYTIPMTRHELQTVTPERLMQASESPRQIPLPEQERPEMQVYDDYLEERATVRGEVEVEIDVENYERQGILQMLKELLQMPCMYERIVQPNPHHMVRFNCAVLLFNAGFTKQEIEEMFMSLGWVDADRKKTRKFLNQIHNRGYSDMSCQSIQSLGLCTRKEEPEECSTFGWSGGKAEWIE</sequence>
<accession>L7TGX9</accession>
<dbReference type="Proteomes" id="UP000011137">
    <property type="component" value="Segment"/>
</dbReference>
<dbReference type="GeneID" id="14477341"/>